<reference evidence="3" key="1">
    <citation type="submission" date="2020-11" db="EMBL/GenBank/DDBJ databases">
        <authorList>
            <person name="Tran Van P."/>
        </authorList>
    </citation>
    <scope>NUCLEOTIDE SEQUENCE</scope>
</reference>
<dbReference type="InterPro" id="IPR011021">
    <property type="entry name" value="Arrestin-like_N"/>
</dbReference>
<proteinExistence type="inferred from homology"/>
<feature type="domain" description="Arrestin C-terminal-like" evidence="2">
    <location>
        <begin position="173"/>
        <end position="300"/>
    </location>
</feature>
<comment type="similarity">
    <text evidence="1">Belongs to the arrestin family.</text>
</comment>
<evidence type="ECO:0000313" key="3">
    <source>
        <dbReference type="EMBL" id="CAD7620010.1"/>
    </source>
</evidence>
<dbReference type="Gene3D" id="2.60.40.640">
    <property type="match status" value="2"/>
</dbReference>
<dbReference type="InterPro" id="IPR050357">
    <property type="entry name" value="Arrestin_domain-protein"/>
</dbReference>
<dbReference type="Pfam" id="PF02752">
    <property type="entry name" value="Arrestin_C"/>
    <property type="match status" value="1"/>
</dbReference>
<evidence type="ECO:0000313" key="4">
    <source>
        <dbReference type="Proteomes" id="UP000759131"/>
    </source>
</evidence>
<dbReference type="EMBL" id="CAJPIZ010000102">
    <property type="protein sequence ID" value="CAG2100440.1"/>
    <property type="molecule type" value="Genomic_DNA"/>
</dbReference>
<sequence length="301" mass="33399">MSSDMHLTNAQIVLEANKTRYQVGDYIHGKLAIALNGHLSLSAVKIGLTCVATIKPVDNSMYQKEGRVCMDKSPYKRVFLDHTYELPAKIAANTLRPGAHEIPFRFQLPDSGIPTSFESIYGCICYFIEYIIGENDKIHRSGCEITVEAPVKDNLYLSVSGSTEKDLGILCLGSGKVYLSTKITRKGYLAGESIEIHCCVDNSSTVSVSPRASLYQTQIYMSGEKHRTIETLLSEPILGSNISAGHKVEEILEMRIPDNSVLSMKSSIITVKYFIHVTLDIPYTIDLHLNLPIVITNKYAF</sequence>
<protein>
    <recommendedName>
        <fullName evidence="2">Arrestin C-terminal-like domain-containing protein</fullName>
    </recommendedName>
</protein>
<evidence type="ECO:0000256" key="1">
    <source>
        <dbReference type="ARBA" id="ARBA00005298"/>
    </source>
</evidence>
<dbReference type="PANTHER" id="PTHR11188:SF17">
    <property type="entry name" value="FI21816P1"/>
    <property type="match status" value="1"/>
</dbReference>
<keyword evidence="4" id="KW-1185">Reference proteome</keyword>
<dbReference type="InterPro" id="IPR011022">
    <property type="entry name" value="Arrestin_C-like"/>
</dbReference>
<dbReference type="GO" id="GO:0005737">
    <property type="term" value="C:cytoplasm"/>
    <property type="evidence" value="ECO:0007669"/>
    <property type="project" value="TreeGrafter"/>
</dbReference>
<name>A0A7R9KC28_9ACAR</name>
<dbReference type="SUPFAM" id="SSF81296">
    <property type="entry name" value="E set domains"/>
    <property type="match status" value="2"/>
</dbReference>
<dbReference type="AlphaFoldDB" id="A0A7R9KC28"/>
<dbReference type="Pfam" id="PF00339">
    <property type="entry name" value="Arrestin_N"/>
    <property type="match status" value="1"/>
</dbReference>
<dbReference type="PANTHER" id="PTHR11188">
    <property type="entry name" value="ARRESTIN DOMAIN CONTAINING PROTEIN"/>
    <property type="match status" value="1"/>
</dbReference>
<dbReference type="Proteomes" id="UP000759131">
    <property type="component" value="Unassembled WGS sequence"/>
</dbReference>
<accession>A0A7R9KC28</accession>
<dbReference type="InterPro" id="IPR014756">
    <property type="entry name" value="Ig_E-set"/>
</dbReference>
<evidence type="ECO:0000259" key="2">
    <source>
        <dbReference type="SMART" id="SM01017"/>
    </source>
</evidence>
<dbReference type="GO" id="GO:0015031">
    <property type="term" value="P:protein transport"/>
    <property type="evidence" value="ECO:0007669"/>
    <property type="project" value="TreeGrafter"/>
</dbReference>
<gene>
    <name evidence="3" type="ORF">OSB1V03_LOCUS506</name>
</gene>
<dbReference type="InterPro" id="IPR014752">
    <property type="entry name" value="Arrestin-like_C"/>
</dbReference>
<dbReference type="EMBL" id="OC854677">
    <property type="protein sequence ID" value="CAD7620010.1"/>
    <property type="molecule type" value="Genomic_DNA"/>
</dbReference>
<dbReference type="OrthoDB" id="6489733at2759"/>
<dbReference type="SMART" id="SM01017">
    <property type="entry name" value="Arrestin_C"/>
    <property type="match status" value="1"/>
</dbReference>
<organism evidence="3">
    <name type="scientific">Medioppia subpectinata</name>
    <dbReference type="NCBI Taxonomy" id="1979941"/>
    <lineage>
        <taxon>Eukaryota</taxon>
        <taxon>Metazoa</taxon>
        <taxon>Ecdysozoa</taxon>
        <taxon>Arthropoda</taxon>
        <taxon>Chelicerata</taxon>
        <taxon>Arachnida</taxon>
        <taxon>Acari</taxon>
        <taxon>Acariformes</taxon>
        <taxon>Sarcoptiformes</taxon>
        <taxon>Oribatida</taxon>
        <taxon>Brachypylina</taxon>
        <taxon>Oppioidea</taxon>
        <taxon>Oppiidae</taxon>
        <taxon>Medioppia</taxon>
    </lineage>
</organism>